<feature type="region of interest" description="Disordered" evidence="1">
    <location>
        <begin position="144"/>
        <end position="163"/>
    </location>
</feature>
<proteinExistence type="predicted"/>
<accession>L1J0P9</accession>
<dbReference type="Proteomes" id="UP000011087">
    <property type="component" value="Unassembled WGS sequence"/>
</dbReference>
<reference evidence="2 4" key="1">
    <citation type="journal article" date="2012" name="Nature">
        <title>Algal genomes reveal evolutionary mosaicism and the fate of nucleomorphs.</title>
        <authorList>
            <consortium name="DOE Joint Genome Institute"/>
            <person name="Curtis B.A."/>
            <person name="Tanifuji G."/>
            <person name="Burki F."/>
            <person name="Gruber A."/>
            <person name="Irimia M."/>
            <person name="Maruyama S."/>
            <person name="Arias M.C."/>
            <person name="Ball S.G."/>
            <person name="Gile G.H."/>
            <person name="Hirakawa Y."/>
            <person name="Hopkins J.F."/>
            <person name="Kuo A."/>
            <person name="Rensing S.A."/>
            <person name="Schmutz J."/>
            <person name="Symeonidi A."/>
            <person name="Elias M."/>
            <person name="Eveleigh R.J."/>
            <person name="Herman E.K."/>
            <person name="Klute M.J."/>
            <person name="Nakayama T."/>
            <person name="Obornik M."/>
            <person name="Reyes-Prieto A."/>
            <person name="Armbrust E.V."/>
            <person name="Aves S.J."/>
            <person name="Beiko R.G."/>
            <person name="Coutinho P."/>
            <person name="Dacks J.B."/>
            <person name="Durnford D.G."/>
            <person name="Fast N.M."/>
            <person name="Green B.R."/>
            <person name="Grisdale C.J."/>
            <person name="Hempel F."/>
            <person name="Henrissat B."/>
            <person name="Hoppner M.P."/>
            <person name="Ishida K."/>
            <person name="Kim E."/>
            <person name="Koreny L."/>
            <person name="Kroth P.G."/>
            <person name="Liu Y."/>
            <person name="Malik S.B."/>
            <person name="Maier U.G."/>
            <person name="McRose D."/>
            <person name="Mock T."/>
            <person name="Neilson J.A."/>
            <person name="Onodera N.T."/>
            <person name="Poole A.M."/>
            <person name="Pritham E.J."/>
            <person name="Richards T.A."/>
            <person name="Rocap G."/>
            <person name="Roy S.W."/>
            <person name="Sarai C."/>
            <person name="Schaack S."/>
            <person name="Shirato S."/>
            <person name="Slamovits C.H."/>
            <person name="Spencer D.F."/>
            <person name="Suzuki S."/>
            <person name="Worden A.Z."/>
            <person name="Zauner S."/>
            <person name="Barry K."/>
            <person name="Bell C."/>
            <person name="Bharti A.K."/>
            <person name="Crow J.A."/>
            <person name="Grimwood J."/>
            <person name="Kramer R."/>
            <person name="Lindquist E."/>
            <person name="Lucas S."/>
            <person name="Salamov A."/>
            <person name="McFadden G.I."/>
            <person name="Lane C.E."/>
            <person name="Keeling P.J."/>
            <person name="Gray M.W."/>
            <person name="Grigoriev I.V."/>
            <person name="Archibald J.M."/>
        </authorList>
    </citation>
    <scope>NUCLEOTIDE SEQUENCE</scope>
    <source>
        <strain evidence="2 4">CCMP2712</strain>
    </source>
</reference>
<keyword evidence="4" id="KW-1185">Reference proteome</keyword>
<feature type="region of interest" description="Disordered" evidence="1">
    <location>
        <begin position="271"/>
        <end position="306"/>
    </location>
</feature>
<organism evidence="2">
    <name type="scientific">Guillardia theta (strain CCMP2712)</name>
    <name type="common">Cryptophyte</name>
    <dbReference type="NCBI Taxonomy" id="905079"/>
    <lineage>
        <taxon>Eukaryota</taxon>
        <taxon>Cryptophyceae</taxon>
        <taxon>Pyrenomonadales</taxon>
        <taxon>Geminigeraceae</taxon>
        <taxon>Guillardia</taxon>
    </lineage>
</organism>
<name>L1J0P9_GUITC</name>
<dbReference type="KEGG" id="gtt:GUITHDRAFT_141717"/>
<dbReference type="PaxDb" id="55529-EKX41714"/>
<feature type="compositionally biased region" description="Basic and acidic residues" evidence="1">
    <location>
        <begin position="22"/>
        <end position="70"/>
    </location>
</feature>
<dbReference type="EMBL" id="JH993021">
    <property type="protein sequence ID" value="EKX41714.1"/>
    <property type="molecule type" value="Genomic_DNA"/>
</dbReference>
<evidence type="ECO:0000256" key="1">
    <source>
        <dbReference type="SAM" id="MobiDB-lite"/>
    </source>
</evidence>
<feature type="region of interest" description="Disordered" evidence="1">
    <location>
        <begin position="323"/>
        <end position="345"/>
    </location>
</feature>
<gene>
    <name evidence="2" type="ORF">GUITHDRAFT_141717</name>
</gene>
<sequence>MEALDQLDEMERAKASSLPPIRFDEKGDVSFGIHWREQTEWSRRSVAAKERWKDPIEKSDALKKRMESKRQAQGKKKKATRKQDKDSAVATQGKEEGDQDPRTEGKKRKSDKLRQLHQDQGTWLTERLLSDSEVRKGSLEWRLAKRERSKSSDEAEGTELDEQKEAMLRARKREYMRRHQADKTECLQGTVRRKDCKETVKVWGRLTLGMERGKGKKQNEKDFNSSLTRVSAVLLVNIALNSQYRLPLPRLRLDLKNVDCHYLTLVSAEQRVTGEDSESSRGGAGFKDQASEGGAHFDEEGDGFLPKDVDLRSLRLGALPYSHNKIMEEQGPPAPLPLPQPRAAS</sequence>
<dbReference type="GeneID" id="17298428"/>
<reference evidence="4" key="2">
    <citation type="submission" date="2012-11" db="EMBL/GenBank/DDBJ databases">
        <authorList>
            <person name="Kuo A."/>
            <person name="Curtis B.A."/>
            <person name="Tanifuji G."/>
            <person name="Burki F."/>
            <person name="Gruber A."/>
            <person name="Irimia M."/>
            <person name="Maruyama S."/>
            <person name="Arias M.C."/>
            <person name="Ball S.G."/>
            <person name="Gile G.H."/>
            <person name="Hirakawa Y."/>
            <person name="Hopkins J.F."/>
            <person name="Rensing S.A."/>
            <person name="Schmutz J."/>
            <person name="Symeonidi A."/>
            <person name="Elias M."/>
            <person name="Eveleigh R.J."/>
            <person name="Herman E.K."/>
            <person name="Klute M.J."/>
            <person name="Nakayama T."/>
            <person name="Obornik M."/>
            <person name="Reyes-Prieto A."/>
            <person name="Armbrust E.V."/>
            <person name="Aves S.J."/>
            <person name="Beiko R.G."/>
            <person name="Coutinho P."/>
            <person name="Dacks J.B."/>
            <person name="Durnford D.G."/>
            <person name="Fast N.M."/>
            <person name="Green B.R."/>
            <person name="Grisdale C."/>
            <person name="Hempe F."/>
            <person name="Henrissat B."/>
            <person name="Hoppner M.P."/>
            <person name="Ishida K.-I."/>
            <person name="Kim E."/>
            <person name="Koreny L."/>
            <person name="Kroth P.G."/>
            <person name="Liu Y."/>
            <person name="Malik S.-B."/>
            <person name="Maier U.G."/>
            <person name="McRose D."/>
            <person name="Mock T."/>
            <person name="Neilson J.A."/>
            <person name="Onodera N.T."/>
            <person name="Poole A.M."/>
            <person name="Pritham E.J."/>
            <person name="Richards T.A."/>
            <person name="Rocap G."/>
            <person name="Roy S.W."/>
            <person name="Sarai C."/>
            <person name="Schaack S."/>
            <person name="Shirato S."/>
            <person name="Slamovits C.H."/>
            <person name="Spencer D.F."/>
            <person name="Suzuki S."/>
            <person name="Worden A.Z."/>
            <person name="Zauner S."/>
            <person name="Barry K."/>
            <person name="Bell C."/>
            <person name="Bharti A.K."/>
            <person name="Crow J.A."/>
            <person name="Grimwood J."/>
            <person name="Kramer R."/>
            <person name="Lindquist E."/>
            <person name="Lucas S."/>
            <person name="Salamov A."/>
            <person name="McFadden G.I."/>
            <person name="Lane C.E."/>
            <person name="Keeling P.J."/>
            <person name="Gray M.W."/>
            <person name="Grigoriev I.V."/>
            <person name="Archibald J.M."/>
        </authorList>
    </citation>
    <scope>NUCLEOTIDE SEQUENCE</scope>
    <source>
        <strain evidence="4">CCMP2712</strain>
    </source>
</reference>
<protein>
    <submittedName>
        <fullName evidence="2 3">Uncharacterized protein</fullName>
    </submittedName>
</protein>
<dbReference type="RefSeq" id="XP_005828694.1">
    <property type="nucleotide sequence ID" value="XM_005828637.1"/>
</dbReference>
<feature type="compositionally biased region" description="Pro residues" evidence="1">
    <location>
        <begin position="332"/>
        <end position="345"/>
    </location>
</feature>
<evidence type="ECO:0000313" key="2">
    <source>
        <dbReference type="EMBL" id="EKX41714.1"/>
    </source>
</evidence>
<feature type="compositionally biased region" description="Basic and acidic residues" evidence="1">
    <location>
        <begin position="81"/>
        <end position="104"/>
    </location>
</feature>
<dbReference type="EnsemblProtists" id="EKX41714">
    <property type="protein sequence ID" value="EKX41714"/>
    <property type="gene ID" value="GUITHDRAFT_141717"/>
</dbReference>
<feature type="compositionally biased region" description="Basic and acidic residues" evidence="1">
    <location>
        <begin position="144"/>
        <end position="153"/>
    </location>
</feature>
<dbReference type="AlphaFoldDB" id="L1J0P9"/>
<evidence type="ECO:0000313" key="4">
    <source>
        <dbReference type="Proteomes" id="UP000011087"/>
    </source>
</evidence>
<reference evidence="3" key="3">
    <citation type="submission" date="2016-03" db="UniProtKB">
        <authorList>
            <consortium name="EnsemblProtists"/>
        </authorList>
    </citation>
    <scope>IDENTIFICATION</scope>
</reference>
<feature type="region of interest" description="Disordered" evidence="1">
    <location>
        <begin position="1"/>
        <end position="128"/>
    </location>
</feature>
<dbReference type="HOGENOM" id="CLU_805231_0_0_1"/>
<evidence type="ECO:0000313" key="3">
    <source>
        <dbReference type="EnsemblProtists" id="EKX41714"/>
    </source>
</evidence>